<dbReference type="GO" id="GO:0005737">
    <property type="term" value="C:cytoplasm"/>
    <property type="evidence" value="ECO:0007669"/>
    <property type="project" value="UniProtKB-SubCell"/>
</dbReference>
<dbReference type="Pfam" id="PF00475">
    <property type="entry name" value="IGPD"/>
    <property type="match status" value="1"/>
</dbReference>
<dbReference type="GO" id="GO:0000105">
    <property type="term" value="P:L-histidine biosynthetic process"/>
    <property type="evidence" value="ECO:0007669"/>
    <property type="project" value="UniProtKB-KW"/>
</dbReference>
<keyword evidence="4" id="KW-0963">Cytoplasm</keyword>
<dbReference type="NCBIfam" id="TIGR01662">
    <property type="entry name" value="HAD-SF-IIIA"/>
    <property type="match status" value="1"/>
</dbReference>
<reference evidence="13" key="1">
    <citation type="submission" date="2013-08" db="EMBL/GenBank/DDBJ databases">
        <authorList>
            <person name="Mendez C."/>
            <person name="Richter M."/>
            <person name="Ferrer M."/>
            <person name="Sanchez J."/>
        </authorList>
    </citation>
    <scope>NUCLEOTIDE SEQUENCE</scope>
</reference>
<dbReference type="GO" id="GO:0004424">
    <property type="term" value="F:imidazoleglycerol-phosphate dehydratase activity"/>
    <property type="evidence" value="ECO:0007669"/>
    <property type="project" value="InterPro"/>
</dbReference>
<dbReference type="NCBIfam" id="TIGR01656">
    <property type="entry name" value="Histidinol-ppas"/>
    <property type="match status" value="1"/>
</dbReference>
<dbReference type="GO" id="GO:0004401">
    <property type="term" value="F:histidinol-phosphatase activity"/>
    <property type="evidence" value="ECO:0007669"/>
    <property type="project" value="InterPro"/>
</dbReference>
<dbReference type="InterPro" id="IPR006549">
    <property type="entry name" value="HAD-SF_hydro_IIIA"/>
</dbReference>
<dbReference type="InterPro" id="IPR036412">
    <property type="entry name" value="HAD-like_sf"/>
</dbReference>
<keyword evidence="8" id="KW-0460">Magnesium</keyword>
<protein>
    <recommendedName>
        <fullName evidence="12">D,D-heptose 1,7-bisphosphate phosphatase</fullName>
    </recommendedName>
</protein>
<dbReference type="InterPro" id="IPR023214">
    <property type="entry name" value="HAD_sf"/>
</dbReference>
<proteinExistence type="inferred from homology"/>
<name>T1CP29_9ZZZZ</name>
<evidence type="ECO:0000256" key="9">
    <source>
        <dbReference type="ARBA" id="ARBA00023102"/>
    </source>
</evidence>
<keyword evidence="7" id="KW-0378">Hydrolase</keyword>
<dbReference type="CDD" id="cd07503">
    <property type="entry name" value="HAD_HisB-N"/>
    <property type="match status" value="1"/>
</dbReference>
<dbReference type="Gene3D" id="3.30.230.40">
    <property type="entry name" value="Imidazole glycerol phosphate dehydratase, domain 1"/>
    <property type="match status" value="1"/>
</dbReference>
<dbReference type="InterPro" id="IPR038494">
    <property type="entry name" value="IGPD_sf"/>
</dbReference>
<dbReference type="PANTHER" id="PTHR42891:SF1">
    <property type="entry name" value="D-GLYCERO-BETA-D-MANNO-HEPTOSE-1,7-BISPHOSPHATE 7-PHOSPHATASE"/>
    <property type="match status" value="1"/>
</dbReference>
<gene>
    <name evidence="13" type="ORF">B1A_06116</name>
</gene>
<dbReference type="GO" id="GO:0046872">
    <property type="term" value="F:metal ion binding"/>
    <property type="evidence" value="ECO:0007669"/>
    <property type="project" value="UniProtKB-KW"/>
</dbReference>
<dbReference type="InterPro" id="IPR005954">
    <property type="entry name" value="HisB_N"/>
</dbReference>
<evidence type="ECO:0000256" key="4">
    <source>
        <dbReference type="ARBA" id="ARBA00022490"/>
    </source>
</evidence>
<evidence type="ECO:0000256" key="12">
    <source>
        <dbReference type="ARBA" id="ARBA00031828"/>
    </source>
</evidence>
<dbReference type="FunFam" id="3.30.230.40:FF:000003">
    <property type="entry name" value="Imidazoleglycerol-phosphate dehydratase HisB"/>
    <property type="match status" value="1"/>
</dbReference>
<comment type="similarity">
    <text evidence="3">Belongs to the GmhB family.</text>
</comment>
<keyword evidence="11" id="KW-0119">Carbohydrate metabolism</keyword>
<evidence type="ECO:0000256" key="3">
    <source>
        <dbReference type="ARBA" id="ARBA00005628"/>
    </source>
</evidence>
<evidence type="ECO:0000256" key="6">
    <source>
        <dbReference type="ARBA" id="ARBA00022723"/>
    </source>
</evidence>
<evidence type="ECO:0000256" key="8">
    <source>
        <dbReference type="ARBA" id="ARBA00022842"/>
    </source>
</evidence>
<dbReference type="GO" id="GO:0005975">
    <property type="term" value="P:carbohydrate metabolic process"/>
    <property type="evidence" value="ECO:0007669"/>
    <property type="project" value="InterPro"/>
</dbReference>
<comment type="caution">
    <text evidence="13">The sequence shown here is derived from an EMBL/GenBank/DDBJ whole genome shotgun (WGS) entry which is preliminary data.</text>
</comment>
<keyword evidence="6" id="KW-0479">Metal-binding</keyword>
<dbReference type="AlphaFoldDB" id="T1CP29"/>
<reference evidence="13" key="2">
    <citation type="journal article" date="2014" name="ISME J.">
        <title>Microbial stratification in low pH oxic and suboxic macroscopic growths along an acid mine drainage.</title>
        <authorList>
            <person name="Mendez-Garcia C."/>
            <person name="Mesa V."/>
            <person name="Sprenger R.R."/>
            <person name="Richter M."/>
            <person name="Diez M.S."/>
            <person name="Solano J."/>
            <person name="Bargiela R."/>
            <person name="Golyshina O.V."/>
            <person name="Manteca A."/>
            <person name="Ramos J.L."/>
            <person name="Gallego J.R."/>
            <person name="Llorente I."/>
            <person name="Martins Dos Santos V.A."/>
            <person name="Jensen O.N."/>
            <person name="Pelaez A.I."/>
            <person name="Sanchez J."/>
            <person name="Ferrer M."/>
        </authorList>
    </citation>
    <scope>NUCLEOTIDE SEQUENCE</scope>
</reference>
<dbReference type="NCBIfam" id="TIGR01261">
    <property type="entry name" value="hisB_Nterm"/>
    <property type="match status" value="1"/>
</dbReference>
<evidence type="ECO:0000313" key="13">
    <source>
        <dbReference type="EMBL" id="EQD70800.1"/>
    </source>
</evidence>
<dbReference type="Pfam" id="PF13242">
    <property type="entry name" value="Hydrolase_like"/>
    <property type="match status" value="1"/>
</dbReference>
<dbReference type="InterPro" id="IPR000807">
    <property type="entry name" value="ImidazoleglycerolP_deHydtase"/>
</dbReference>
<dbReference type="Gene3D" id="3.40.50.1000">
    <property type="entry name" value="HAD superfamily/HAD-like"/>
    <property type="match status" value="1"/>
</dbReference>
<organism evidence="13">
    <name type="scientific">mine drainage metagenome</name>
    <dbReference type="NCBI Taxonomy" id="410659"/>
    <lineage>
        <taxon>unclassified sequences</taxon>
        <taxon>metagenomes</taxon>
        <taxon>ecological metagenomes</taxon>
    </lineage>
</organism>
<dbReference type="PANTHER" id="PTHR42891">
    <property type="entry name" value="D-GLYCERO-BETA-D-MANNO-HEPTOSE-1,7-BISPHOSPHATE 7-PHOSPHATASE"/>
    <property type="match status" value="1"/>
</dbReference>
<keyword evidence="9" id="KW-0368">Histidine biosynthesis</keyword>
<comment type="pathway">
    <text evidence="2">Amino-acid biosynthesis; L-histidine biosynthesis; L-histidine from 5-phospho-alpha-D-ribose 1-diphosphate: step 6/9.</text>
</comment>
<accession>T1CP29</accession>
<keyword evidence="5" id="KW-0028">Amino-acid biosynthesis</keyword>
<evidence type="ECO:0000256" key="11">
    <source>
        <dbReference type="ARBA" id="ARBA00023277"/>
    </source>
</evidence>
<keyword evidence="10" id="KW-0456">Lyase</keyword>
<evidence type="ECO:0000256" key="1">
    <source>
        <dbReference type="ARBA" id="ARBA00004496"/>
    </source>
</evidence>
<evidence type="ECO:0000256" key="5">
    <source>
        <dbReference type="ARBA" id="ARBA00022605"/>
    </source>
</evidence>
<dbReference type="SUPFAM" id="SSF56784">
    <property type="entry name" value="HAD-like"/>
    <property type="match status" value="1"/>
</dbReference>
<evidence type="ECO:0000256" key="2">
    <source>
        <dbReference type="ARBA" id="ARBA00005047"/>
    </source>
</evidence>
<evidence type="ECO:0000256" key="10">
    <source>
        <dbReference type="ARBA" id="ARBA00023239"/>
    </source>
</evidence>
<feature type="non-terminal residue" evidence="13">
    <location>
        <position position="226"/>
    </location>
</feature>
<comment type="subcellular location">
    <subcellularLocation>
        <location evidence="1">Cytoplasm</location>
    </subcellularLocation>
</comment>
<dbReference type="SUPFAM" id="SSF54211">
    <property type="entry name" value="Ribosomal protein S5 domain 2-like"/>
    <property type="match status" value="1"/>
</dbReference>
<sequence length="226" mass="24829">MTPPAILFVDRDGTLIEEPPDHQVDALEKVRFMPGVFAALQTLRRRGYRLVMVTNQDGLGTDSFPQAAFQAAQTFVLDTFAAQDIMFDAVFVCPHFAADGCACRKPNTALVEAYVRSHGVDLAASAVVGDRDTDMQFAANLGVRAVRVRLGGTPEETWPAAVRGLTARRARIERRTRETEIEVHVDLDATAPTRIASGIGFFDHMLEQLARHGGFALELHCRGDLH</sequence>
<dbReference type="EMBL" id="AUZX01004447">
    <property type="protein sequence ID" value="EQD70800.1"/>
    <property type="molecule type" value="Genomic_DNA"/>
</dbReference>
<evidence type="ECO:0000256" key="7">
    <source>
        <dbReference type="ARBA" id="ARBA00022801"/>
    </source>
</evidence>
<dbReference type="InterPro" id="IPR004446">
    <property type="entry name" value="Heptose_bisP_phosphatase"/>
</dbReference>
<dbReference type="InterPro" id="IPR020568">
    <property type="entry name" value="Ribosomal_Su5_D2-typ_SF"/>
</dbReference>
<dbReference type="InterPro" id="IPR006543">
    <property type="entry name" value="Histidinol-phos"/>
</dbReference>